<evidence type="ECO:0000313" key="1">
    <source>
        <dbReference type="EMBL" id="MPM26477.1"/>
    </source>
</evidence>
<dbReference type="Pfam" id="PF14066">
    <property type="entry name" value="DUF4256"/>
    <property type="match status" value="1"/>
</dbReference>
<proteinExistence type="predicted"/>
<name>A0A644YE06_9ZZZZ</name>
<accession>A0A644YE06</accession>
<protein>
    <recommendedName>
        <fullName evidence="2">DUF4256 domain-containing protein</fullName>
    </recommendedName>
</protein>
<dbReference type="InterPro" id="IPR025352">
    <property type="entry name" value="DUF4256"/>
</dbReference>
<dbReference type="EMBL" id="VSSQ01004744">
    <property type="protein sequence ID" value="MPM26477.1"/>
    <property type="molecule type" value="Genomic_DNA"/>
</dbReference>
<organism evidence="1">
    <name type="scientific">bioreactor metagenome</name>
    <dbReference type="NCBI Taxonomy" id="1076179"/>
    <lineage>
        <taxon>unclassified sequences</taxon>
        <taxon>metagenomes</taxon>
        <taxon>ecological metagenomes</taxon>
    </lineage>
</organism>
<gene>
    <name evidence="1" type="ORF">SDC9_72980</name>
</gene>
<reference evidence="1" key="1">
    <citation type="submission" date="2019-08" db="EMBL/GenBank/DDBJ databases">
        <authorList>
            <person name="Kucharzyk K."/>
            <person name="Murdoch R.W."/>
            <person name="Higgins S."/>
            <person name="Loffler F."/>
        </authorList>
    </citation>
    <scope>NUCLEOTIDE SEQUENCE</scope>
</reference>
<comment type="caution">
    <text evidence="1">The sequence shown here is derived from an EMBL/GenBank/DDBJ whole genome shotgun (WGS) entry which is preliminary data.</text>
</comment>
<sequence>MNHNDRALTPEKTAELLAILKDRFQMNMSRHKGIAWETIKQRLETQPKKLYSLAEMERTGGEPDVIGYDATSDSYLYVDCSAESPLGRRSLCYDEDALAKRKKNPPSGSAEGLAAQMGIELLDEKQYAQLQEFGVFDTKSSSWIRTPQSMRRLGGALFGDSRYDRVFFYHNGADSYYASRGFRGRLLL</sequence>
<dbReference type="AlphaFoldDB" id="A0A644YE06"/>
<evidence type="ECO:0008006" key="2">
    <source>
        <dbReference type="Google" id="ProtNLM"/>
    </source>
</evidence>